<evidence type="ECO:0000313" key="2">
    <source>
        <dbReference type="Proteomes" id="UP001227268"/>
    </source>
</evidence>
<proteinExistence type="predicted"/>
<reference evidence="1" key="1">
    <citation type="submission" date="2023-04" db="EMBL/GenBank/DDBJ databases">
        <title>Draft Genome sequencing of Naganishia species isolated from polar environments using Oxford Nanopore Technology.</title>
        <authorList>
            <person name="Leo P."/>
            <person name="Venkateswaran K."/>
        </authorList>
    </citation>
    <scope>NUCLEOTIDE SEQUENCE</scope>
    <source>
        <strain evidence="1">MNA-CCFEE 5423</strain>
    </source>
</reference>
<organism evidence="1 2">
    <name type="scientific">Naganishia friedmannii</name>
    <dbReference type="NCBI Taxonomy" id="89922"/>
    <lineage>
        <taxon>Eukaryota</taxon>
        <taxon>Fungi</taxon>
        <taxon>Dikarya</taxon>
        <taxon>Basidiomycota</taxon>
        <taxon>Agaricomycotina</taxon>
        <taxon>Tremellomycetes</taxon>
        <taxon>Filobasidiales</taxon>
        <taxon>Filobasidiaceae</taxon>
        <taxon>Naganishia</taxon>
    </lineage>
</organism>
<dbReference type="EMBL" id="JASBWT010000001">
    <property type="protein sequence ID" value="KAJ9109352.1"/>
    <property type="molecule type" value="Genomic_DNA"/>
</dbReference>
<evidence type="ECO:0000313" key="1">
    <source>
        <dbReference type="EMBL" id="KAJ9109352.1"/>
    </source>
</evidence>
<comment type="caution">
    <text evidence="1">The sequence shown here is derived from an EMBL/GenBank/DDBJ whole genome shotgun (WGS) entry which is preliminary data.</text>
</comment>
<name>A0ACC2WFN5_9TREE</name>
<protein>
    <submittedName>
        <fullName evidence="1">Uncharacterized protein</fullName>
    </submittedName>
</protein>
<sequence length="142" mass="15940">MPTFYEIDPSVPFKQQLEAETGRIVITNTYTVAEGHMDETITTWGKAARIGSKQPGYLSAQMHRGIRGSNQLIIYSEWTSAKDLKNYLNLPEVKALVATFPPGTECRPHVWQKISIDGVDLAINDTHLIIMDFDFFTPLTPA</sequence>
<accession>A0ACC2WFN5</accession>
<gene>
    <name evidence="1" type="ORF">QFC21_000682</name>
</gene>
<keyword evidence="2" id="KW-1185">Reference proteome</keyword>
<dbReference type="Proteomes" id="UP001227268">
    <property type="component" value="Unassembled WGS sequence"/>
</dbReference>